<evidence type="ECO:0000256" key="1">
    <source>
        <dbReference type="ARBA" id="ARBA00010996"/>
    </source>
</evidence>
<keyword evidence="3" id="KW-0479">Metal-binding</keyword>
<dbReference type="PROSITE" id="PS51257">
    <property type="entry name" value="PROKAR_LIPOPROTEIN"/>
    <property type="match status" value="1"/>
</dbReference>
<feature type="binding site" evidence="3">
    <location>
        <position position="66"/>
    </location>
    <ligand>
        <name>Cu cation</name>
        <dbReference type="ChEBI" id="CHEBI:23378"/>
    </ligand>
</feature>
<dbReference type="AlphaFoldDB" id="A0A5D4KKG1"/>
<feature type="chain" id="PRO_5039664334" evidence="5">
    <location>
        <begin position="20"/>
        <end position="198"/>
    </location>
</feature>
<evidence type="ECO:0000313" key="7">
    <source>
        <dbReference type="EMBL" id="TYR77380.1"/>
    </source>
</evidence>
<dbReference type="PANTHER" id="PTHR12151:SF25">
    <property type="entry name" value="LINALOOL DEHYDRATASE_ISOMERASE DOMAIN-CONTAINING PROTEIN"/>
    <property type="match status" value="1"/>
</dbReference>
<keyword evidence="5" id="KW-0732">Signal</keyword>
<sequence>MVKKMVLLSFVLIAAAFLAACGNGGFKADHNWQVQDFSYTNQNNETVSLDDLKGKVWLADFIFTNCETVCPPMTYNMTLLQEKLQEKGIEDYQIVSFSVDPEVDTPEALSEYISKYDADTSKWDLVTGYTQDHISKFAEKSFKSLVADDPNTDQVVHQTSFYLVNQEGRTVKSYSGYEEVPFDQIALDIEALIKEGNK</sequence>
<dbReference type="InterPro" id="IPR003782">
    <property type="entry name" value="SCO1/SenC"/>
</dbReference>
<proteinExistence type="inferred from homology"/>
<organism evidence="7 8">
    <name type="scientific">Rossellomorea vietnamensis</name>
    <dbReference type="NCBI Taxonomy" id="218284"/>
    <lineage>
        <taxon>Bacteria</taxon>
        <taxon>Bacillati</taxon>
        <taxon>Bacillota</taxon>
        <taxon>Bacilli</taxon>
        <taxon>Bacillales</taxon>
        <taxon>Bacillaceae</taxon>
        <taxon>Rossellomorea</taxon>
    </lineage>
</organism>
<dbReference type="InterPro" id="IPR036249">
    <property type="entry name" value="Thioredoxin-like_sf"/>
</dbReference>
<evidence type="ECO:0000256" key="5">
    <source>
        <dbReference type="SAM" id="SignalP"/>
    </source>
</evidence>
<feature type="domain" description="Thioredoxin" evidence="6">
    <location>
        <begin position="28"/>
        <end position="194"/>
    </location>
</feature>
<dbReference type="RefSeq" id="WP_148944999.1">
    <property type="nucleotide sequence ID" value="NZ_JBNIKK010000007.1"/>
</dbReference>
<protein>
    <submittedName>
        <fullName evidence="7">SCO family protein</fullName>
    </submittedName>
</protein>
<dbReference type="EMBL" id="VTEH01000001">
    <property type="protein sequence ID" value="TYR77380.1"/>
    <property type="molecule type" value="Genomic_DNA"/>
</dbReference>
<comment type="caution">
    <text evidence="7">The sequence shown here is derived from an EMBL/GenBank/DDBJ whole genome shotgun (WGS) entry which is preliminary data.</text>
</comment>
<dbReference type="CDD" id="cd02968">
    <property type="entry name" value="SCO"/>
    <property type="match status" value="1"/>
</dbReference>
<keyword evidence="4" id="KW-1015">Disulfide bond</keyword>
<dbReference type="GO" id="GO:0046872">
    <property type="term" value="F:metal ion binding"/>
    <property type="evidence" value="ECO:0007669"/>
    <property type="project" value="UniProtKB-KW"/>
</dbReference>
<feature type="signal peptide" evidence="5">
    <location>
        <begin position="1"/>
        <end position="19"/>
    </location>
</feature>
<dbReference type="InterPro" id="IPR013766">
    <property type="entry name" value="Thioredoxin_domain"/>
</dbReference>
<comment type="similarity">
    <text evidence="1">Belongs to the SCO1/2 family.</text>
</comment>
<evidence type="ECO:0000256" key="3">
    <source>
        <dbReference type="PIRSR" id="PIRSR603782-1"/>
    </source>
</evidence>
<feature type="binding site" evidence="3">
    <location>
        <position position="70"/>
    </location>
    <ligand>
        <name>Cu cation</name>
        <dbReference type="ChEBI" id="CHEBI:23378"/>
    </ligand>
</feature>
<evidence type="ECO:0000256" key="2">
    <source>
        <dbReference type="ARBA" id="ARBA00023008"/>
    </source>
</evidence>
<dbReference type="Proteomes" id="UP000323317">
    <property type="component" value="Unassembled WGS sequence"/>
</dbReference>
<reference evidence="7 8" key="1">
    <citation type="submission" date="2019-08" db="EMBL/GenBank/DDBJ databases">
        <title>Bacillus genomes from the desert of Cuatro Cienegas, Coahuila.</title>
        <authorList>
            <person name="Olmedo-Alvarez G."/>
        </authorList>
    </citation>
    <scope>NUCLEOTIDE SEQUENCE [LARGE SCALE GENOMIC DNA]</scope>
    <source>
        <strain evidence="7 8">CH40_1T</strain>
    </source>
</reference>
<accession>A0A5D4KKG1</accession>
<keyword evidence="2 3" id="KW-0186">Copper</keyword>
<feature type="binding site" evidence="3">
    <location>
        <position position="157"/>
    </location>
    <ligand>
        <name>Cu cation</name>
        <dbReference type="ChEBI" id="CHEBI:23378"/>
    </ligand>
</feature>
<dbReference type="Pfam" id="PF02630">
    <property type="entry name" value="SCO1-SenC"/>
    <property type="match status" value="1"/>
</dbReference>
<feature type="disulfide bond" description="Redox-active" evidence="4">
    <location>
        <begin position="66"/>
        <end position="70"/>
    </location>
</feature>
<evidence type="ECO:0000259" key="6">
    <source>
        <dbReference type="PROSITE" id="PS51352"/>
    </source>
</evidence>
<name>A0A5D4KKG1_9BACI</name>
<gene>
    <name evidence="7" type="ORF">FZC79_00725</name>
</gene>
<evidence type="ECO:0000256" key="4">
    <source>
        <dbReference type="PIRSR" id="PIRSR603782-2"/>
    </source>
</evidence>
<dbReference type="PANTHER" id="PTHR12151">
    <property type="entry name" value="ELECTRON TRANSPORT PROTIN SCO1/SENC FAMILY MEMBER"/>
    <property type="match status" value="1"/>
</dbReference>
<dbReference type="PROSITE" id="PS51352">
    <property type="entry name" value="THIOREDOXIN_2"/>
    <property type="match status" value="1"/>
</dbReference>
<evidence type="ECO:0000313" key="8">
    <source>
        <dbReference type="Proteomes" id="UP000323317"/>
    </source>
</evidence>
<dbReference type="SUPFAM" id="SSF52833">
    <property type="entry name" value="Thioredoxin-like"/>
    <property type="match status" value="1"/>
</dbReference>
<dbReference type="Gene3D" id="3.40.30.10">
    <property type="entry name" value="Glutaredoxin"/>
    <property type="match status" value="1"/>
</dbReference>